<dbReference type="Proteomes" id="UP000784294">
    <property type="component" value="Unassembled WGS sequence"/>
</dbReference>
<proteinExistence type="predicted"/>
<comment type="caution">
    <text evidence="1">The sequence shown here is derived from an EMBL/GenBank/DDBJ whole genome shotgun (WGS) entry which is preliminary data.</text>
</comment>
<reference evidence="1" key="1">
    <citation type="submission" date="2018-11" db="EMBL/GenBank/DDBJ databases">
        <authorList>
            <consortium name="Pathogen Informatics"/>
        </authorList>
    </citation>
    <scope>NUCLEOTIDE SEQUENCE</scope>
</reference>
<name>A0A3S4ZYU8_9PLAT</name>
<organism evidence="1 2">
    <name type="scientific">Protopolystoma xenopodis</name>
    <dbReference type="NCBI Taxonomy" id="117903"/>
    <lineage>
        <taxon>Eukaryota</taxon>
        <taxon>Metazoa</taxon>
        <taxon>Spiralia</taxon>
        <taxon>Lophotrochozoa</taxon>
        <taxon>Platyhelminthes</taxon>
        <taxon>Monogenea</taxon>
        <taxon>Polyopisthocotylea</taxon>
        <taxon>Polystomatidea</taxon>
        <taxon>Polystomatidae</taxon>
        <taxon>Protopolystoma</taxon>
    </lineage>
</organism>
<accession>A0A3S4ZYU8</accession>
<dbReference type="AlphaFoldDB" id="A0A3S4ZYU8"/>
<keyword evidence="2" id="KW-1185">Reference proteome</keyword>
<evidence type="ECO:0000313" key="1">
    <source>
        <dbReference type="EMBL" id="VEL23165.1"/>
    </source>
</evidence>
<evidence type="ECO:0000313" key="2">
    <source>
        <dbReference type="Proteomes" id="UP000784294"/>
    </source>
</evidence>
<protein>
    <submittedName>
        <fullName evidence="1">Uncharacterized protein</fullName>
    </submittedName>
</protein>
<dbReference type="EMBL" id="CAAALY010060403">
    <property type="protein sequence ID" value="VEL23165.1"/>
    <property type="molecule type" value="Genomic_DNA"/>
</dbReference>
<gene>
    <name evidence="1" type="ORF">PXEA_LOCUS16605</name>
</gene>
<sequence length="64" mass="7140">MTGLRSRSARVFVGRVHNQNVSIFSQPQHVTSTPRMLLQGKQVSWLNGRFAAFSPVQSSGNRAR</sequence>